<evidence type="ECO:0000313" key="3">
    <source>
        <dbReference type="Proteomes" id="UP000193944"/>
    </source>
</evidence>
<name>A0A1Y1WAK5_9FUNG</name>
<keyword evidence="3" id="KW-1185">Reference proteome</keyword>
<proteinExistence type="predicted"/>
<evidence type="ECO:0008006" key="4">
    <source>
        <dbReference type="Google" id="ProtNLM"/>
    </source>
</evidence>
<reference evidence="2 3" key="1">
    <citation type="submission" date="2016-08" db="EMBL/GenBank/DDBJ databases">
        <title>A Parts List for Fungal Cellulosomes Revealed by Comparative Genomics.</title>
        <authorList>
            <consortium name="DOE Joint Genome Institute"/>
            <person name="Haitjema C.H."/>
            <person name="Gilmore S.P."/>
            <person name="Henske J.K."/>
            <person name="Solomon K.V."/>
            <person name="De Groot R."/>
            <person name="Kuo A."/>
            <person name="Mondo S.J."/>
            <person name="Salamov A.A."/>
            <person name="Labutti K."/>
            <person name="Zhao Z."/>
            <person name="Chiniquy J."/>
            <person name="Barry K."/>
            <person name="Brewer H.M."/>
            <person name="Purvine S.O."/>
            <person name="Wright A.T."/>
            <person name="Boxma B."/>
            <person name="Van Alen T."/>
            <person name="Hackstein J.H."/>
            <person name="Baker S.E."/>
            <person name="Grigoriev I.V."/>
            <person name="O'Malley M.A."/>
        </authorList>
    </citation>
    <scope>NUCLEOTIDE SEQUENCE [LARGE SCALE GENOMIC DNA]</scope>
    <source>
        <strain evidence="2 3">S4</strain>
    </source>
</reference>
<comment type="caution">
    <text evidence="2">The sequence shown here is derived from an EMBL/GenBank/DDBJ whole genome shotgun (WGS) entry which is preliminary data.</text>
</comment>
<feature type="signal peptide" evidence="1">
    <location>
        <begin position="1"/>
        <end position="24"/>
    </location>
</feature>
<protein>
    <recommendedName>
        <fullName evidence="4">Dickkopf N-terminal cysteine-rich domain-containing protein</fullName>
    </recommendedName>
</protein>
<reference evidence="2 3" key="2">
    <citation type="submission" date="2016-08" db="EMBL/GenBank/DDBJ databases">
        <title>Pervasive Adenine N6-methylation of Active Genes in Fungi.</title>
        <authorList>
            <consortium name="DOE Joint Genome Institute"/>
            <person name="Mondo S.J."/>
            <person name="Dannebaum R.O."/>
            <person name="Kuo R.C."/>
            <person name="Labutti K."/>
            <person name="Haridas S."/>
            <person name="Kuo A."/>
            <person name="Salamov A."/>
            <person name="Ahrendt S.R."/>
            <person name="Lipzen A."/>
            <person name="Sullivan W."/>
            <person name="Andreopoulos W.B."/>
            <person name="Clum A."/>
            <person name="Lindquist E."/>
            <person name="Daum C."/>
            <person name="Ramamoorthy G.K."/>
            <person name="Gryganskyi A."/>
            <person name="Culley D."/>
            <person name="Magnuson J.K."/>
            <person name="James T.Y."/>
            <person name="O'Malley M.A."/>
            <person name="Stajich J.E."/>
            <person name="Spatafora J.W."/>
            <person name="Visel A."/>
            <person name="Grigoriev I.V."/>
        </authorList>
    </citation>
    <scope>NUCLEOTIDE SEQUENCE [LARGE SCALE GENOMIC DNA]</scope>
    <source>
        <strain evidence="2 3">S4</strain>
    </source>
</reference>
<accession>A0A1Y1WAK5</accession>
<dbReference type="Proteomes" id="UP000193944">
    <property type="component" value="Unassembled WGS sequence"/>
</dbReference>
<evidence type="ECO:0000256" key="1">
    <source>
        <dbReference type="SAM" id="SignalP"/>
    </source>
</evidence>
<dbReference type="EMBL" id="MCFG01000410">
    <property type="protein sequence ID" value="ORX70405.1"/>
    <property type="molecule type" value="Genomic_DNA"/>
</dbReference>
<dbReference type="AlphaFoldDB" id="A0A1Y1WAK5"/>
<gene>
    <name evidence="2" type="ORF">BCR32DRAFT_297369</name>
</gene>
<feature type="chain" id="PRO_5012621111" description="Dickkopf N-terminal cysteine-rich domain-containing protein" evidence="1">
    <location>
        <begin position="25"/>
        <end position="337"/>
    </location>
</feature>
<keyword evidence="1" id="KW-0732">Signal</keyword>
<evidence type="ECO:0000313" key="2">
    <source>
        <dbReference type="EMBL" id="ORX70405.1"/>
    </source>
</evidence>
<organism evidence="2 3">
    <name type="scientific">Anaeromyces robustus</name>
    <dbReference type="NCBI Taxonomy" id="1754192"/>
    <lineage>
        <taxon>Eukaryota</taxon>
        <taxon>Fungi</taxon>
        <taxon>Fungi incertae sedis</taxon>
        <taxon>Chytridiomycota</taxon>
        <taxon>Chytridiomycota incertae sedis</taxon>
        <taxon>Neocallimastigomycetes</taxon>
        <taxon>Neocallimastigales</taxon>
        <taxon>Neocallimastigaceae</taxon>
        <taxon>Anaeromyces</taxon>
    </lineage>
</organism>
<dbReference type="OrthoDB" id="3792276at2759"/>
<sequence>MYNNKSLILIFITFFFTSIYGVYSQEIMSKEEVLKLKDKSNSFYCKDDICSKYHMENTIDIPNKEGNMINYIIDICSTIENDLGQCKTEKCTAYSQCLSNKCINNHCVFNEVTPVVFCKMINLITSKEMRCGKPFGESCKIDNDCTSNKCGNGFCEEERYKIDSDYEHNKIKYEPMSKEEVLKIDDQDGSITPEFYCKDNICYQKFDNEVDLQDKQGNKTSYIADTCNTASIESNYCYSKKCIFDSQCLSNKCINRHCTFNENIPLEHCAVVTYALPFFGQDKKMRCGKANGEICDSNNECTTKNCEHKICDYDSTGDSRMMTEAMGKALLGIVAFL</sequence>